<feature type="region of interest" description="Disordered" evidence="1">
    <location>
        <begin position="88"/>
        <end position="114"/>
    </location>
</feature>
<keyword evidence="3" id="KW-1185">Reference proteome</keyword>
<reference evidence="3" key="1">
    <citation type="journal article" date="2017" name="Genome Biol.">
        <title>Comparative genomics reveals high biological diversity and specific adaptations in the industrially and medically important fungal genus Aspergillus.</title>
        <authorList>
            <person name="de Vries R.P."/>
            <person name="Riley R."/>
            <person name="Wiebenga A."/>
            <person name="Aguilar-Osorio G."/>
            <person name="Amillis S."/>
            <person name="Uchima C.A."/>
            <person name="Anderluh G."/>
            <person name="Asadollahi M."/>
            <person name="Askin M."/>
            <person name="Barry K."/>
            <person name="Battaglia E."/>
            <person name="Bayram O."/>
            <person name="Benocci T."/>
            <person name="Braus-Stromeyer S.A."/>
            <person name="Caldana C."/>
            <person name="Canovas D."/>
            <person name="Cerqueira G.C."/>
            <person name="Chen F."/>
            <person name="Chen W."/>
            <person name="Choi C."/>
            <person name="Clum A."/>
            <person name="Dos Santos R.A."/>
            <person name="Damasio A.R."/>
            <person name="Diallinas G."/>
            <person name="Emri T."/>
            <person name="Fekete E."/>
            <person name="Flipphi M."/>
            <person name="Freyberg S."/>
            <person name="Gallo A."/>
            <person name="Gournas C."/>
            <person name="Habgood R."/>
            <person name="Hainaut M."/>
            <person name="Harispe M.L."/>
            <person name="Henrissat B."/>
            <person name="Hilden K.S."/>
            <person name="Hope R."/>
            <person name="Hossain A."/>
            <person name="Karabika E."/>
            <person name="Karaffa L."/>
            <person name="Karanyi Z."/>
            <person name="Krasevec N."/>
            <person name="Kuo A."/>
            <person name="Kusch H."/>
            <person name="LaButti K."/>
            <person name="Lagendijk E.L."/>
            <person name="Lapidus A."/>
            <person name="Levasseur A."/>
            <person name="Lindquist E."/>
            <person name="Lipzen A."/>
            <person name="Logrieco A.F."/>
            <person name="MacCabe A."/>
            <person name="Maekelae M.R."/>
            <person name="Malavazi I."/>
            <person name="Melin P."/>
            <person name="Meyer V."/>
            <person name="Mielnichuk N."/>
            <person name="Miskei M."/>
            <person name="Molnar A.P."/>
            <person name="Mule G."/>
            <person name="Ngan C.Y."/>
            <person name="Orejas M."/>
            <person name="Orosz E."/>
            <person name="Ouedraogo J.P."/>
            <person name="Overkamp K.M."/>
            <person name="Park H.-S."/>
            <person name="Perrone G."/>
            <person name="Piumi F."/>
            <person name="Punt P.J."/>
            <person name="Ram A.F."/>
            <person name="Ramon A."/>
            <person name="Rauscher S."/>
            <person name="Record E."/>
            <person name="Riano-Pachon D.M."/>
            <person name="Robert V."/>
            <person name="Roehrig J."/>
            <person name="Ruller R."/>
            <person name="Salamov A."/>
            <person name="Salih N.S."/>
            <person name="Samson R.A."/>
            <person name="Sandor E."/>
            <person name="Sanguinetti M."/>
            <person name="Schuetze T."/>
            <person name="Sepcic K."/>
            <person name="Shelest E."/>
            <person name="Sherlock G."/>
            <person name="Sophianopoulou V."/>
            <person name="Squina F.M."/>
            <person name="Sun H."/>
            <person name="Susca A."/>
            <person name="Todd R.B."/>
            <person name="Tsang A."/>
            <person name="Unkles S.E."/>
            <person name="van de Wiele N."/>
            <person name="van Rossen-Uffink D."/>
            <person name="Oliveira J.V."/>
            <person name="Vesth T.C."/>
            <person name="Visser J."/>
            <person name="Yu J.-H."/>
            <person name="Zhou M."/>
            <person name="Andersen M.R."/>
            <person name="Archer D.B."/>
            <person name="Baker S.E."/>
            <person name="Benoit I."/>
            <person name="Brakhage A.A."/>
            <person name="Braus G.H."/>
            <person name="Fischer R."/>
            <person name="Frisvad J.C."/>
            <person name="Goldman G.H."/>
            <person name="Houbraken J."/>
            <person name="Oakley B."/>
            <person name="Pocsi I."/>
            <person name="Scazzocchio C."/>
            <person name="Seiboth B."/>
            <person name="vanKuyk P.A."/>
            <person name="Wortman J."/>
            <person name="Dyer P.S."/>
            <person name="Grigoriev I.V."/>
        </authorList>
    </citation>
    <scope>NUCLEOTIDE SEQUENCE [LARGE SCALE GENOMIC DNA]</scope>
    <source>
        <strain evidence="3">CBS 101740 / IMI 381727 / IBT 21946</strain>
    </source>
</reference>
<accession>A0A1L9UJF6</accession>
<dbReference type="AlphaFoldDB" id="A0A1L9UJF6"/>
<evidence type="ECO:0000313" key="2">
    <source>
        <dbReference type="EMBL" id="OJJ71805.1"/>
    </source>
</evidence>
<dbReference type="RefSeq" id="XP_067479053.1">
    <property type="nucleotide sequence ID" value="XM_067627791.1"/>
</dbReference>
<feature type="compositionally biased region" description="Polar residues" evidence="1">
    <location>
        <begin position="95"/>
        <end position="114"/>
    </location>
</feature>
<dbReference type="EMBL" id="KV878684">
    <property type="protein sequence ID" value="OJJ71805.1"/>
    <property type="molecule type" value="Genomic_DNA"/>
</dbReference>
<dbReference type="VEuPathDB" id="FungiDB:ASPBRDRAFT_577252"/>
<dbReference type="GeneID" id="93580279"/>
<proteinExistence type="predicted"/>
<feature type="compositionally biased region" description="Basic and acidic residues" evidence="1">
    <location>
        <begin position="54"/>
        <end position="73"/>
    </location>
</feature>
<name>A0A1L9UJF6_ASPBC</name>
<feature type="region of interest" description="Disordered" evidence="1">
    <location>
        <begin position="36"/>
        <end position="73"/>
    </location>
</feature>
<evidence type="ECO:0000313" key="3">
    <source>
        <dbReference type="Proteomes" id="UP000184499"/>
    </source>
</evidence>
<sequence>MPVDDGLFIAAPRCDCLQIVVGRGVASVIDACGSLRAEGRKEKSGTPPETVSDSVRERETNPKARDIGESSKDKISRVASTFLFWINDSHPRSESPPTTFLGGSQRNGLEIQWQ</sequence>
<dbReference type="OrthoDB" id="10546191at2759"/>
<evidence type="ECO:0000256" key="1">
    <source>
        <dbReference type="SAM" id="MobiDB-lite"/>
    </source>
</evidence>
<protein>
    <submittedName>
        <fullName evidence="2">Uncharacterized protein</fullName>
    </submittedName>
</protein>
<dbReference type="Proteomes" id="UP000184499">
    <property type="component" value="Unassembled WGS sequence"/>
</dbReference>
<organism evidence="2 3">
    <name type="scientific">Aspergillus brasiliensis (strain CBS 101740 / IMI 381727 / IBT 21946)</name>
    <dbReference type="NCBI Taxonomy" id="767769"/>
    <lineage>
        <taxon>Eukaryota</taxon>
        <taxon>Fungi</taxon>
        <taxon>Dikarya</taxon>
        <taxon>Ascomycota</taxon>
        <taxon>Pezizomycotina</taxon>
        <taxon>Eurotiomycetes</taxon>
        <taxon>Eurotiomycetidae</taxon>
        <taxon>Eurotiales</taxon>
        <taxon>Aspergillaceae</taxon>
        <taxon>Aspergillus</taxon>
        <taxon>Aspergillus subgen. Circumdati</taxon>
    </lineage>
</organism>
<gene>
    <name evidence="2" type="ORF">ASPBRDRAFT_577252</name>
</gene>